<dbReference type="Proteomes" id="UP000054721">
    <property type="component" value="Unassembled WGS sequence"/>
</dbReference>
<dbReference type="EMBL" id="JYDW01000130">
    <property type="protein sequence ID" value="KRZ54750.1"/>
    <property type="molecule type" value="Genomic_DNA"/>
</dbReference>
<name>A0A0V1L6Y0_9BILA</name>
<evidence type="ECO:0000313" key="1">
    <source>
        <dbReference type="EMBL" id="KRZ54750.1"/>
    </source>
</evidence>
<protein>
    <submittedName>
        <fullName evidence="1">Uncharacterized protein</fullName>
    </submittedName>
</protein>
<gene>
    <name evidence="1" type="ORF">T02_3508</name>
</gene>
<proteinExistence type="predicted"/>
<organism evidence="1 2">
    <name type="scientific">Trichinella nativa</name>
    <dbReference type="NCBI Taxonomy" id="6335"/>
    <lineage>
        <taxon>Eukaryota</taxon>
        <taxon>Metazoa</taxon>
        <taxon>Ecdysozoa</taxon>
        <taxon>Nematoda</taxon>
        <taxon>Enoplea</taxon>
        <taxon>Dorylaimia</taxon>
        <taxon>Trichinellida</taxon>
        <taxon>Trichinellidae</taxon>
        <taxon>Trichinella</taxon>
    </lineage>
</organism>
<dbReference type="AlphaFoldDB" id="A0A0V1L6Y0"/>
<sequence>LVADRKDTNVAEAKTFRPTTLLMHPGRSGYMKWERRVEDQRQGFDFCFEQRRHQKIPPAECRQKSYRNCGCNLASIGQPHPLSHNGQLRVSDRHSSQFYNVITVATVSQQWTTTVVGQIAEIGEGRYSASDLPSG</sequence>
<feature type="non-terminal residue" evidence="1">
    <location>
        <position position="1"/>
    </location>
</feature>
<evidence type="ECO:0000313" key="2">
    <source>
        <dbReference type="Proteomes" id="UP000054721"/>
    </source>
</evidence>
<reference evidence="1 2" key="1">
    <citation type="submission" date="2015-05" db="EMBL/GenBank/DDBJ databases">
        <title>Evolution of Trichinella species and genotypes.</title>
        <authorList>
            <person name="Korhonen P.K."/>
            <person name="Edoardo P."/>
            <person name="Giuseppe L.R."/>
            <person name="Gasser R.B."/>
        </authorList>
    </citation>
    <scope>NUCLEOTIDE SEQUENCE [LARGE SCALE GENOMIC DNA]</scope>
    <source>
        <strain evidence="1">ISS10</strain>
    </source>
</reference>
<keyword evidence="2" id="KW-1185">Reference proteome</keyword>
<accession>A0A0V1L6Y0</accession>
<comment type="caution">
    <text evidence="1">The sequence shown here is derived from an EMBL/GenBank/DDBJ whole genome shotgun (WGS) entry which is preliminary data.</text>
</comment>